<dbReference type="Gene3D" id="1.10.238.10">
    <property type="entry name" value="EF-hand"/>
    <property type="match status" value="1"/>
</dbReference>
<evidence type="ECO:0000256" key="6">
    <source>
        <dbReference type="ARBA" id="ARBA00022692"/>
    </source>
</evidence>
<dbReference type="HOGENOM" id="CLU_025017_2_0_1"/>
<comment type="pathway">
    <text evidence="2">Lipid metabolism; phospholipid metabolism.</text>
</comment>
<dbReference type="VEuPathDB" id="FungiDB:PYU1_G005012"/>
<evidence type="ECO:0000256" key="13">
    <source>
        <dbReference type="ARBA" id="ARBA00023315"/>
    </source>
</evidence>
<dbReference type="SUPFAM" id="SSF47473">
    <property type="entry name" value="EF-hand"/>
    <property type="match status" value="1"/>
</dbReference>
<comment type="subcellular location">
    <subcellularLocation>
        <location evidence="1">Membrane</location>
    </subcellularLocation>
</comment>
<feature type="domain" description="EF-hand" evidence="15">
    <location>
        <begin position="440"/>
        <end position="475"/>
    </location>
</feature>
<feature type="transmembrane region" description="Helical" evidence="14">
    <location>
        <begin position="118"/>
        <end position="138"/>
    </location>
</feature>
<dbReference type="AlphaFoldDB" id="K3WJ81"/>
<dbReference type="GO" id="GO:0008654">
    <property type="term" value="P:phospholipid biosynthetic process"/>
    <property type="evidence" value="ECO:0007669"/>
    <property type="project" value="UniProtKB-KW"/>
</dbReference>
<dbReference type="InterPro" id="IPR002048">
    <property type="entry name" value="EF_hand_dom"/>
</dbReference>
<dbReference type="UniPathway" id="UPA00085"/>
<sequence>MSKSAAIEALGVRTPLTSTASASYATATTTTTAMTMKVTTSSAALQRNPFRYESPIDSYEKCKIVVLCLLGVPLLRVLLLVVIVLVLVLVSNVAMLGFERFDTRTGRKNVLPTWRRWLAAPVPYLIRAALFVVGYYWIPTSTPRGFDCKCDLPRIVISNHISFVDGLFLLYYFTPSIAMKAEVAEIPLIGKVVQSTQPILIDRTTPEGRKHALQEIADHIAAPAFPPLLIFPEGTTSNQDYLTKFKVGSFTSGAPCQPVVIKYPFQHFDVSWTPGVSGAYLLLRMLCQVYNRMEVQVLPVYTPSPEEVASPALYAENVRQVMAKALGVECTNHAFEDVALLLQVGKYAHEHVLTVTDVGEVVRLTDLRGGDIDKLVRYFVKHDLNQDGQISLDEMHELFPNDDCTLVERLFELVDADGNGQIDFRELCMALRALSANGSSVDELIRFAFRLYDTDNNGVIDASELEAMLRFNQMFYGASAERSIDAFMAEVRVASSTDGVDTSGDAITYDVFARLMVANPDLLGYAKSTLEILRGSMRE</sequence>
<evidence type="ECO:0000256" key="14">
    <source>
        <dbReference type="SAM" id="Phobius"/>
    </source>
</evidence>
<dbReference type="SUPFAM" id="SSF69593">
    <property type="entry name" value="Glycerol-3-phosphate (1)-acyltransferase"/>
    <property type="match status" value="1"/>
</dbReference>
<dbReference type="InterPro" id="IPR011992">
    <property type="entry name" value="EF-hand-dom_pair"/>
</dbReference>
<name>K3WJ81_GLOUD</name>
<evidence type="ECO:0000256" key="11">
    <source>
        <dbReference type="ARBA" id="ARBA00023209"/>
    </source>
</evidence>
<dbReference type="PROSITE" id="PS00018">
    <property type="entry name" value="EF_HAND_1"/>
    <property type="match status" value="2"/>
</dbReference>
<evidence type="ECO:0000259" key="15">
    <source>
        <dbReference type="PROSITE" id="PS50222"/>
    </source>
</evidence>
<evidence type="ECO:0000256" key="7">
    <source>
        <dbReference type="ARBA" id="ARBA00022837"/>
    </source>
</evidence>
<dbReference type="EnsemblProtists" id="PYU1_T005023">
    <property type="protein sequence ID" value="PYU1_T005023"/>
    <property type="gene ID" value="PYU1_G005012"/>
</dbReference>
<evidence type="ECO:0000313" key="16">
    <source>
        <dbReference type="EnsemblProtists" id="PYU1_T005023"/>
    </source>
</evidence>
<dbReference type="PANTHER" id="PTHR23063">
    <property type="entry name" value="PHOSPHOLIPID ACYLTRANSFERASE"/>
    <property type="match status" value="1"/>
</dbReference>
<dbReference type="Pfam" id="PF00036">
    <property type="entry name" value="EF-hand_1"/>
    <property type="match status" value="1"/>
</dbReference>
<comment type="similarity">
    <text evidence="3">Belongs to the 1-acyl-sn-glycerol-3-phosphate acyltransferase family.</text>
</comment>
<dbReference type="Pfam" id="PF01553">
    <property type="entry name" value="Acyltransferase"/>
    <property type="match status" value="1"/>
</dbReference>
<dbReference type="eggNOG" id="KOG4666">
    <property type="taxonomic scope" value="Eukaryota"/>
</dbReference>
<proteinExistence type="inferred from homology"/>
<evidence type="ECO:0000256" key="4">
    <source>
        <dbReference type="ARBA" id="ARBA00022516"/>
    </source>
</evidence>
<feature type="domain" description="EF-hand" evidence="15">
    <location>
        <begin position="402"/>
        <end position="437"/>
    </location>
</feature>
<keyword evidence="10 14" id="KW-0472">Membrane</keyword>
<dbReference type="InParanoid" id="K3WJ81"/>
<dbReference type="GO" id="GO:0008374">
    <property type="term" value="F:O-acyltransferase activity"/>
    <property type="evidence" value="ECO:0007669"/>
    <property type="project" value="InterPro"/>
</dbReference>
<evidence type="ECO:0000256" key="2">
    <source>
        <dbReference type="ARBA" id="ARBA00005074"/>
    </source>
</evidence>
<organism evidence="16 17">
    <name type="scientific">Globisporangium ultimum (strain ATCC 200006 / CBS 805.95 / DAOM BR144)</name>
    <name type="common">Pythium ultimum</name>
    <dbReference type="NCBI Taxonomy" id="431595"/>
    <lineage>
        <taxon>Eukaryota</taxon>
        <taxon>Sar</taxon>
        <taxon>Stramenopiles</taxon>
        <taxon>Oomycota</taxon>
        <taxon>Peronosporomycetes</taxon>
        <taxon>Pythiales</taxon>
        <taxon>Pythiaceae</taxon>
        <taxon>Globisporangium</taxon>
    </lineage>
</organism>
<dbReference type="SMART" id="SM00054">
    <property type="entry name" value="EFh"/>
    <property type="match status" value="3"/>
</dbReference>
<dbReference type="OMA" id="FLYHKSE"/>
<dbReference type="CDD" id="cd07991">
    <property type="entry name" value="LPLAT_LPCAT1-like"/>
    <property type="match status" value="1"/>
</dbReference>
<dbReference type="Proteomes" id="UP000019132">
    <property type="component" value="Unassembled WGS sequence"/>
</dbReference>
<evidence type="ECO:0000256" key="8">
    <source>
        <dbReference type="ARBA" id="ARBA00022989"/>
    </source>
</evidence>
<dbReference type="STRING" id="431595.K3WJ81"/>
<dbReference type="InterPro" id="IPR045252">
    <property type="entry name" value="LPCAT1-like"/>
</dbReference>
<evidence type="ECO:0000256" key="3">
    <source>
        <dbReference type="ARBA" id="ARBA00008655"/>
    </source>
</evidence>
<evidence type="ECO:0000256" key="10">
    <source>
        <dbReference type="ARBA" id="ARBA00023136"/>
    </source>
</evidence>
<dbReference type="Pfam" id="PF13405">
    <property type="entry name" value="EF-hand_6"/>
    <property type="match status" value="1"/>
</dbReference>
<accession>K3WJ81</accession>
<evidence type="ECO:0000313" key="17">
    <source>
        <dbReference type="Proteomes" id="UP000019132"/>
    </source>
</evidence>
<dbReference type="GO" id="GO:0005509">
    <property type="term" value="F:calcium ion binding"/>
    <property type="evidence" value="ECO:0007669"/>
    <property type="project" value="InterPro"/>
</dbReference>
<dbReference type="CDD" id="cd00051">
    <property type="entry name" value="EFh"/>
    <property type="match status" value="3"/>
</dbReference>
<evidence type="ECO:0000256" key="1">
    <source>
        <dbReference type="ARBA" id="ARBA00004370"/>
    </source>
</evidence>
<keyword evidence="9" id="KW-0443">Lipid metabolism</keyword>
<dbReference type="PROSITE" id="PS50222">
    <property type="entry name" value="EF_HAND_2"/>
    <property type="match status" value="2"/>
</dbReference>
<keyword evidence="5" id="KW-0808">Transferase</keyword>
<keyword evidence="8 14" id="KW-1133">Transmembrane helix</keyword>
<keyword evidence="11" id="KW-0594">Phospholipid biosynthesis</keyword>
<dbReference type="PANTHER" id="PTHR23063:SF52">
    <property type="entry name" value="LYSOPHOSPHATIDYLCHOLINE ACYLTRANSFERASE"/>
    <property type="match status" value="1"/>
</dbReference>
<reference evidence="17" key="2">
    <citation type="submission" date="2010-04" db="EMBL/GenBank/DDBJ databases">
        <authorList>
            <person name="Buell R."/>
            <person name="Hamilton J."/>
            <person name="Hostetler J."/>
        </authorList>
    </citation>
    <scope>NUCLEOTIDE SEQUENCE [LARGE SCALE GENOMIC DNA]</scope>
    <source>
        <strain evidence="17">DAOM:BR144</strain>
    </source>
</reference>
<dbReference type="SMART" id="SM00563">
    <property type="entry name" value="PlsC"/>
    <property type="match status" value="1"/>
</dbReference>
<reference evidence="16" key="3">
    <citation type="submission" date="2015-02" db="UniProtKB">
        <authorList>
            <consortium name="EnsemblProtists"/>
        </authorList>
    </citation>
    <scope>IDENTIFICATION</scope>
    <source>
        <strain evidence="16">DAOM BR144</strain>
    </source>
</reference>
<dbReference type="EMBL" id="GL376564">
    <property type="status" value="NOT_ANNOTATED_CDS"/>
    <property type="molecule type" value="Genomic_DNA"/>
</dbReference>
<dbReference type="GO" id="GO:0016020">
    <property type="term" value="C:membrane"/>
    <property type="evidence" value="ECO:0007669"/>
    <property type="project" value="UniProtKB-SubCell"/>
</dbReference>
<dbReference type="InterPro" id="IPR018247">
    <property type="entry name" value="EF_Hand_1_Ca_BS"/>
</dbReference>
<keyword evidence="6 14" id="KW-0812">Transmembrane</keyword>
<reference evidence="17" key="1">
    <citation type="journal article" date="2010" name="Genome Biol.">
        <title>Genome sequence of the necrotrophic plant pathogen Pythium ultimum reveals original pathogenicity mechanisms and effector repertoire.</title>
        <authorList>
            <person name="Levesque C.A."/>
            <person name="Brouwer H."/>
            <person name="Cano L."/>
            <person name="Hamilton J.P."/>
            <person name="Holt C."/>
            <person name="Huitema E."/>
            <person name="Raffaele S."/>
            <person name="Robideau G.P."/>
            <person name="Thines M."/>
            <person name="Win J."/>
            <person name="Zerillo M.M."/>
            <person name="Beakes G.W."/>
            <person name="Boore J.L."/>
            <person name="Busam D."/>
            <person name="Dumas B."/>
            <person name="Ferriera S."/>
            <person name="Fuerstenberg S.I."/>
            <person name="Gachon C.M."/>
            <person name="Gaulin E."/>
            <person name="Govers F."/>
            <person name="Grenville-Briggs L."/>
            <person name="Horner N."/>
            <person name="Hostetler J."/>
            <person name="Jiang R.H."/>
            <person name="Johnson J."/>
            <person name="Krajaejun T."/>
            <person name="Lin H."/>
            <person name="Meijer H.J."/>
            <person name="Moore B."/>
            <person name="Morris P."/>
            <person name="Phuntmart V."/>
            <person name="Puiu D."/>
            <person name="Shetty J."/>
            <person name="Stajich J.E."/>
            <person name="Tripathy S."/>
            <person name="Wawra S."/>
            <person name="van West P."/>
            <person name="Whitty B.R."/>
            <person name="Coutinho P.M."/>
            <person name="Henrissat B."/>
            <person name="Martin F."/>
            <person name="Thomas P.D."/>
            <person name="Tyler B.M."/>
            <person name="De Vries R.P."/>
            <person name="Kamoun S."/>
            <person name="Yandell M."/>
            <person name="Tisserat N."/>
            <person name="Buell C.R."/>
        </authorList>
    </citation>
    <scope>NUCLEOTIDE SEQUENCE</scope>
    <source>
        <strain evidence="17">DAOM:BR144</strain>
    </source>
</reference>
<evidence type="ECO:0000256" key="12">
    <source>
        <dbReference type="ARBA" id="ARBA00023264"/>
    </source>
</evidence>
<feature type="transmembrane region" description="Helical" evidence="14">
    <location>
        <begin position="77"/>
        <end position="98"/>
    </location>
</feature>
<keyword evidence="4" id="KW-0444">Lipid biosynthesis</keyword>
<protein>
    <recommendedName>
        <fullName evidence="15">EF-hand domain-containing protein</fullName>
    </recommendedName>
</protein>
<dbReference type="InterPro" id="IPR002123">
    <property type="entry name" value="Plipid/glycerol_acylTrfase"/>
</dbReference>
<keyword evidence="7" id="KW-0106">Calcium</keyword>
<keyword evidence="12" id="KW-1208">Phospholipid metabolism</keyword>
<dbReference type="Pfam" id="PF13202">
    <property type="entry name" value="EF-hand_5"/>
    <property type="match status" value="1"/>
</dbReference>
<keyword evidence="13" id="KW-0012">Acyltransferase</keyword>
<keyword evidence="17" id="KW-1185">Reference proteome</keyword>
<evidence type="ECO:0000256" key="9">
    <source>
        <dbReference type="ARBA" id="ARBA00023098"/>
    </source>
</evidence>
<evidence type="ECO:0000256" key="5">
    <source>
        <dbReference type="ARBA" id="ARBA00022679"/>
    </source>
</evidence>